<keyword evidence="2" id="KW-1185">Reference proteome</keyword>
<evidence type="ECO:0000313" key="2">
    <source>
        <dbReference type="Proteomes" id="UP000601789"/>
    </source>
</evidence>
<evidence type="ECO:0000313" key="1">
    <source>
        <dbReference type="EMBL" id="MBI1620019.1"/>
    </source>
</evidence>
<name>A0ABS0SB55_9HYPH</name>
<protein>
    <submittedName>
        <fullName evidence="1">Uncharacterized protein</fullName>
    </submittedName>
</protein>
<dbReference type="Pfam" id="PF23789">
    <property type="entry name" value="Pre_tape_measure"/>
    <property type="match status" value="1"/>
</dbReference>
<dbReference type="Proteomes" id="UP000601789">
    <property type="component" value="Unassembled WGS sequence"/>
</dbReference>
<comment type="caution">
    <text evidence="1">The sequence shown here is derived from an EMBL/GenBank/DDBJ whole genome shotgun (WGS) entry which is preliminary data.</text>
</comment>
<organism evidence="1 2">
    <name type="scientific">Aquamicrobium zhengzhouense</name>
    <dbReference type="NCBI Taxonomy" id="2781738"/>
    <lineage>
        <taxon>Bacteria</taxon>
        <taxon>Pseudomonadati</taxon>
        <taxon>Pseudomonadota</taxon>
        <taxon>Alphaproteobacteria</taxon>
        <taxon>Hyphomicrobiales</taxon>
        <taxon>Phyllobacteriaceae</taxon>
        <taxon>Aquamicrobium</taxon>
    </lineage>
</organism>
<gene>
    <name evidence="1" type="ORF">IOD40_04990</name>
</gene>
<dbReference type="RefSeq" id="WP_198474921.1">
    <property type="nucleotide sequence ID" value="NZ_JADGMQ010000002.1"/>
</dbReference>
<accession>A0ABS0SB55</accession>
<reference evidence="1 2" key="1">
    <citation type="submission" date="2020-10" db="EMBL/GenBank/DDBJ databases">
        <title>Aquamicrobium zhengzhouensis sp. nov., a exopolysaccharide producing bacterium isolated from farmland soil.</title>
        <authorList>
            <person name="Wang X."/>
        </authorList>
    </citation>
    <scope>NUCLEOTIDE SEQUENCE [LARGE SCALE GENOMIC DNA]</scope>
    <source>
        <strain evidence="2">cd-1</strain>
    </source>
</reference>
<sequence>MALKYTVKTKDVKDGDEVVGSVHGLSFNAIVGLINLNREVVETLFNKFSGREAESITDTEISAVGMEMLETAPLFVAQVIAEATDAFDGYDPKDENAVNPLDTIMSMPLGLQLAFLQEIMPLTFNAGGGVKKMLALALKASQGASQSGN</sequence>
<dbReference type="EMBL" id="JADGMQ010000002">
    <property type="protein sequence ID" value="MBI1620019.1"/>
    <property type="molecule type" value="Genomic_DNA"/>
</dbReference>
<dbReference type="InterPro" id="IPR057378">
    <property type="entry name" value="Pre_tape_measure"/>
</dbReference>
<proteinExistence type="predicted"/>